<comment type="pathway">
    <text evidence="4 16">Cofactor biosynthesis; coenzyme A biosynthesis; CoA from (R)-pantothenate: step 1/5.</text>
</comment>
<feature type="binding site" evidence="16">
    <location>
        <begin position="93"/>
        <end position="96"/>
    </location>
    <ligand>
        <name>substrate</name>
    </ligand>
</feature>
<evidence type="ECO:0000256" key="13">
    <source>
        <dbReference type="ARBA" id="ARBA00022993"/>
    </source>
</evidence>
<evidence type="ECO:0000256" key="2">
    <source>
        <dbReference type="ARBA" id="ARBA00001958"/>
    </source>
</evidence>
<dbReference type="GO" id="GO:0004594">
    <property type="term" value="F:pantothenate kinase activity"/>
    <property type="evidence" value="ECO:0007669"/>
    <property type="project" value="UniProtKB-UniRule"/>
</dbReference>
<keyword evidence="16" id="KW-0479">Metal-binding</keyword>
<feature type="binding site" evidence="16">
    <location>
        <position position="116"/>
    </location>
    <ligand>
        <name>K(+)</name>
        <dbReference type="ChEBI" id="CHEBI:29103"/>
    </ligand>
</feature>
<dbReference type="Proteomes" id="UP000184462">
    <property type="component" value="Unassembled WGS sequence"/>
</dbReference>
<comment type="catalytic activity">
    <reaction evidence="1 16">
        <text>(R)-pantothenate + ATP = (R)-4'-phosphopantothenate + ADP + H(+)</text>
        <dbReference type="Rhea" id="RHEA:16373"/>
        <dbReference type="ChEBI" id="CHEBI:10986"/>
        <dbReference type="ChEBI" id="CHEBI:15378"/>
        <dbReference type="ChEBI" id="CHEBI:29032"/>
        <dbReference type="ChEBI" id="CHEBI:30616"/>
        <dbReference type="ChEBI" id="CHEBI:456216"/>
        <dbReference type="EC" id="2.7.1.33"/>
    </reaction>
</comment>
<evidence type="ECO:0000256" key="6">
    <source>
        <dbReference type="ARBA" id="ARBA00012102"/>
    </source>
</evidence>
<accession>A0A1M4UYF6</accession>
<keyword evidence="7 16" id="KW-0963">Cytoplasm</keyword>
<evidence type="ECO:0000313" key="18">
    <source>
        <dbReference type="Proteomes" id="UP000184462"/>
    </source>
</evidence>
<dbReference type="STRING" id="1155689.SAMN05444278_103157"/>
<keyword evidence="10 16" id="KW-0418">Kinase</keyword>
<protein>
    <recommendedName>
        <fullName evidence="15 16">Type III pantothenate kinase</fullName>
        <ecNumber evidence="6 16">2.7.1.33</ecNumber>
    </recommendedName>
    <alternativeName>
        <fullName evidence="16">PanK-III</fullName>
    </alternativeName>
    <alternativeName>
        <fullName evidence="16">Pantothenic acid kinase</fullName>
    </alternativeName>
</protein>
<dbReference type="InterPro" id="IPR043129">
    <property type="entry name" value="ATPase_NBD"/>
</dbReference>
<keyword evidence="9 16" id="KW-0547">Nucleotide-binding</keyword>
<dbReference type="Pfam" id="PF03309">
    <property type="entry name" value="Pan_kinase"/>
    <property type="match status" value="1"/>
</dbReference>
<dbReference type="NCBIfam" id="NF009853">
    <property type="entry name" value="PRK13320.1-5"/>
    <property type="match status" value="1"/>
</dbReference>
<comment type="cofactor">
    <cofactor evidence="2">
        <name>K(+)</name>
        <dbReference type="ChEBI" id="CHEBI:29103"/>
    </cofactor>
</comment>
<comment type="subunit">
    <text evidence="5 16">Homodimer.</text>
</comment>
<feature type="binding site" evidence="16">
    <location>
        <position position="86"/>
    </location>
    <ligand>
        <name>substrate</name>
    </ligand>
</feature>
<dbReference type="UniPathway" id="UPA00241">
    <property type="reaction ID" value="UER00352"/>
</dbReference>
<evidence type="ECO:0000256" key="5">
    <source>
        <dbReference type="ARBA" id="ARBA00011738"/>
    </source>
</evidence>
<dbReference type="PANTHER" id="PTHR34265:SF1">
    <property type="entry name" value="TYPE III PANTOTHENATE KINASE"/>
    <property type="match status" value="1"/>
</dbReference>
<dbReference type="GO" id="GO:0005737">
    <property type="term" value="C:cytoplasm"/>
    <property type="evidence" value="ECO:0007669"/>
    <property type="project" value="UniProtKB-SubCell"/>
</dbReference>
<dbReference type="GO" id="GO:0046872">
    <property type="term" value="F:metal ion binding"/>
    <property type="evidence" value="ECO:0007669"/>
    <property type="project" value="UniProtKB-KW"/>
</dbReference>
<dbReference type="PANTHER" id="PTHR34265">
    <property type="entry name" value="TYPE III PANTOTHENATE KINASE"/>
    <property type="match status" value="1"/>
</dbReference>
<comment type="function">
    <text evidence="16">Catalyzes the phosphorylation of pantothenate (Pan), the first step in CoA biosynthesis.</text>
</comment>
<dbReference type="CDD" id="cd24015">
    <property type="entry name" value="ASKHA_NBD_PanK-III"/>
    <property type="match status" value="1"/>
</dbReference>
<feature type="binding site" evidence="16">
    <location>
        <position position="119"/>
    </location>
    <ligand>
        <name>ATP</name>
        <dbReference type="ChEBI" id="CHEBI:30616"/>
    </ligand>
</feature>
<dbReference type="HAMAP" id="MF_01274">
    <property type="entry name" value="Pantothen_kinase_3"/>
    <property type="match status" value="1"/>
</dbReference>
<evidence type="ECO:0000256" key="15">
    <source>
        <dbReference type="ARBA" id="ARBA00040883"/>
    </source>
</evidence>
<dbReference type="EMBL" id="FQTW01000003">
    <property type="protein sequence ID" value="SHE61705.1"/>
    <property type="molecule type" value="Genomic_DNA"/>
</dbReference>
<comment type="subcellular location">
    <subcellularLocation>
        <location evidence="3 16">Cytoplasm</location>
    </subcellularLocation>
</comment>
<dbReference type="Gene3D" id="3.30.420.40">
    <property type="match status" value="1"/>
</dbReference>
<dbReference type="NCBIfam" id="TIGR00671">
    <property type="entry name" value="baf"/>
    <property type="match status" value="1"/>
</dbReference>
<proteinExistence type="inferred from homology"/>
<keyword evidence="12 16" id="KW-0630">Potassium</keyword>
<evidence type="ECO:0000256" key="14">
    <source>
        <dbReference type="ARBA" id="ARBA00038036"/>
    </source>
</evidence>
<dbReference type="OrthoDB" id="9804707at2"/>
<comment type="similarity">
    <text evidence="14 16">Belongs to the type III pantothenate kinase family.</text>
</comment>
<comment type="cofactor">
    <cofactor evidence="16">
        <name>NH4(+)</name>
        <dbReference type="ChEBI" id="CHEBI:28938"/>
    </cofactor>
    <cofactor evidence="16">
        <name>K(+)</name>
        <dbReference type="ChEBI" id="CHEBI:29103"/>
    </cofactor>
    <text evidence="16">A monovalent cation. Ammonium or potassium.</text>
</comment>
<organism evidence="17 18">
    <name type="scientific">Psychroflexus salarius</name>
    <dbReference type="NCBI Taxonomy" id="1155689"/>
    <lineage>
        <taxon>Bacteria</taxon>
        <taxon>Pseudomonadati</taxon>
        <taxon>Bacteroidota</taxon>
        <taxon>Flavobacteriia</taxon>
        <taxon>Flavobacteriales</taxon>
        <taxon>Flavobacteriaceae</taxon>
        <taxon>Psychroflexus</taxon>
    </lineage>
</organism>
<evidence type="ECO:0000313" key="17">
    <source>
        <dbReference type="EMBL" id="SHE61705.1"/>
    </source>
</evidence>
<gene>
    <name evidence="16" type="primary">coaX</name>
    <name evidence="17" type="ORF">SAMN05444278_103157</name>
</gene>
<evidence type="ECO:0000256" key="8">
    <source>
        <dbReference type="ARBA" id="ARBA00022679"/>
    </source>
</evidence>
<keyword evidence="13 16" id="KW-0173">Coenzyme A biosynthesis</keyword>
<evidence type="ECO:0000256" key="12">
    <source>
        <dbReference type="ARBA" id="ARBA00022958"/>
    </source>
</evidence>
<dbReference type="EC" id="2.7.1.33" evidence="6 16"/>
<evidence type="ECO:0000256" key="10">
    <source>
        <dbReference type="ARBA" id="ARBA00022777"/>
    </source>
</evidence>
<feature type="binding site" evidence="16">
    <location>
        <begin position="6"/>
        <end position="13"/>
    </location>
    <ligand>
        <name>ATP</name>
        <dbReference type="ChEBI" id="CHEBI:30616"/>
    </ligand>
</feature>
<evidence type="ECO:0000256" key="16">
    <source>
        <dbReference type="HAMAP-Rule" id="MF_01274"/>
    </source>
</evidence>
<sequence length="243" mass="27330">MNFIVDAGNSLIKLAVFNNNKLISSVTLNYEIAISRTEKILNNYPIKYSIVASTKQDQPQLLQLLERRTKLHILSHKSEFPFKNNYKTPTTLGLDRLALVSAAIKEFPQKNCLIIDAGTCVTYDFIDRKKVYHGGAISPGLHMRFKAMHTFTDKLPLLTKQELNKDLIGNTTETSMHVGALVGLVKEVDGFITDYLSDYEDLTVILTGGDHQILSTRLKNSIFATSNFLVKGLNFILEYNKNS</sequence>
<feature type="binding site" evidence="16">
    <location>
        <position position="172"/>
    </location>
    <ligand>
        <name>substrate</name>
    </ligand>
</feature>
<evidence type="ECO:0000256" key="3">
    <source>
        <dbReference type="ARBA" id="ARBA00004496"/>
    </source>
</evidence>
<evidence type="ECO:0000256" key="9">
    <source>
        <dbReference type="ARBA" id="ARBA00022741"/>
    </source>
</evidence>
<keyword evidence="8 16" id="KW-0808">Transferase</keyword>
<feature type="active site" description="Proton acceptor" evidence="16">
    <location>
        <position position="95"/>
    </location>
</feature>
<keyword evidence="11 16" id="KW-0067">ATP-binding</keyword>
<reference evidence="17 18" key="1">
    <citation type="submission" date="2016-11" db="EMBL/GenBank/DDBJ databases">
        <authorList>
            <person name="Jaros S."/>
            <person name="Januszkiewicz K."/>
            <person name="Wedrychowicz H."/>
        </authorList>
    </citation>
    <scope>NUCLEOTIDE SEQUENCE [LARGE SCALE GENOMIC DNA]</scope>
    <source>
        <strain evidence="17 18">DSM 25661</strain>
    </source>
</reference>
<dbReference type="SUPFAM" id="SSF53067">
    <property type="entry name" value="Actin-like ATPase domain"/>
    <property type="match status" value="2"/>
</dbReference>
<dbReference type="GO" id="GO:0015937">
    <property type="term" value="P:coenzyme A biosynthetic process"/>
    <property type="evidence" value="ECO:0007669"/>
    <property type="project" value="UniProtKB-UniRule"/>
</dbReference>
<evidence type="ECO:0000256" key="4">
    <source>
        <dbReference type="ARBA" id="ARBA00005225"/>
    </source>
</evidence>
<dbReference type="InterPro" id="IPR004619">
    <property type="entry name" value="Type_III_PanK"/>
</dbReference>
<evidence type="ECO:0000256" key="11">
    <source>
        <dbReference type="ARBA" id="ARBA00022840"/>
    </source>
</evidence>
<name>A0A1M4UYF6_9FLAO</name>
<evidence type="ECO:0000256" key="7">
    <source>
        <dbReference type="ARBA" id="ARBA00022490"/>
    </source>
</evidence>
<dbReference type="RefSeq" id="WP_073192607.1">
    <property type="nucleotide sequence ID" value="NZ_FQTW01000003.1"/>
</dbReference>
<evidence type="ECO:0000256" key="1">
    <source>
        <dbReference type="ARBA" id="ARBA00001206"/>
    </source>
</evidence>
<dbReference type="AlphaFoldDB" id="A0A1M4UYF6"/>
<dbReference type="GO" id="GO:0005524">
    <property type="term" value="F:ATP binding"/>
    <property type="evidence" value="ECO:0007669"/>
    <property type="project" value="UniProtKB-UniRule"/>
</dbReference>
<keyword evidence="18" id="KW-1185">Reference proteome</keyword>